<dbReference type="EMBL" id="WJHE01000724">
    <property type="protein sequence ID" value="MST33784.1"/>
    <property type="molecule type" value="Genomic_DNA"/>
</dbReference>
<evidence type="ECO:0000256" key="1">
    <source>
        <dbReference type="ARBA" id="ARBA00004418"/>
    </source>
</evidence>
<feature type="region of interest" description="Disordered" evidence="5">
    <location>
        <begin position="1"/>
        <end position="32"/>
    </location>
</feature>
<name>A0ABW9QVU1_9ACTN</name>
<keyword evidence="2" id="KW-0813">Transport</keyword>
<accession>A0ABW9QVU1</accession>
<sequence length="454" mass="50145">MTDPESRPESRPAAPDPSKPEPPILDPSIRRGFNEPRLSRRQLLRMAGLGAGALGAGAILEACGVSGAKVQSTADAGKTGVGSASWWAKQDLHHVVNFANWPYYIDVVNGKHLSLEHFTAMTGIKVNYSEPIDNNVPFYEKIRPSLTAKQYTGFDLIVMTNNSPPLGYLIEYGWLTPLDHSMMVNFEKYAGPLVKNPSWDPGNKFTMAWQSGWTAIGYNSSVIPSPGSSVEVLFDKKYAGRVGMMSDPQELGSVGLLAIGVEPATSTESDWKKAAKKLQQQKSDGIVRAYYDQSYIDHLKNGDIVVSQAWSGDIFQADLNSKYRNLKFLMPNEGGMFWTDNMCIPAYSQNPKDAMTLMDYFYDPGTQAVVEYYNDYVCPVPAARQVLLHPSGWAATALKEMAPSIGLPTSVTANAPTVFPDQQYTQLSRNYYSYKSQDELTAWNNLFLPIIQGS</sequence>
<reference evidence="6 7" key="1">
    <citation type="submission" date="2019-11" db="EMBL/GenBank/DDBJ databases">
        <title>Acidiferrimicrobium australis gen. nov., sp. nov., an acidophilic and obligately heterotrophic, member of the Actinobacteria that catalyses dissimilatory oxido- reduction of iron isolated from metal-rich acidic water in Chile.</title>
        <authorList>
            <person name="Gonzalez D."/>
            <person name="Huber K."/>
            <person name="Hedrich S."/>
            <person name="Rojas-Villalobos C."/>
            <person name="Quatrini R."/>
            <person name="Dinamarca M.A."/>
            <person name="Schwarz A."/>
            <person name="Canales C."/>
            <person name="Nancucheo I."/>
        </authorList>
    </citation>
    <scope>NUCLEOTIDE SEQUENCE [LARGE SCALE GENOMIC DNA]</scope>
    <source>
        <strain evidence="6 7">USS-CCA1</strain>
    </source>
</reference>
<evidence type="ECO:0000256" key="5">
    <source>
        <dbReference type="SAM" id="MobiDB-lite"/>
    </source>
</evidence>
<dbReference type="CDD" id="cd13590">
    <property type="entry name" value="PBP2_PotD_PotF_like"/>
    <property type="match status" value="1"/>
</dbReference>
<dbReference type="NCBIfam" id="TIGR01409">
    <property type="entry name" value="TAT_signal_seq"/>
    <property type="match status" value="1"/>
</dbReference>
<dbReference type="SUPFAM" id="SSF53850">
    <property type="entry name" value="Periplasmic binding protein-like II"/>
    <property type="match status" value="1"/>
</dbReference>
<gene>
    <name evidence="6" type="ORF">GHK86_13790</name>
</gene>
<dbReference type="Proteomes" id="UP000437736">
    <property type="component" value="Unassembled WGS sequence"/>
</dbReference>
<keyword evidence="3" id="KW-0732">Signal</keyword>
<dbReference type="InterPro" id="IPR001188">
    <property type="entry name" value="Sperm_putr-bd"/>
</dbReference>
<dbReference type="PANTHER" id="PTHR30222">
    <property type="entry name" value="SPERMIDINE/PUTRESCINE-BINDING PERIPLASMIC PROTEIN"/>
    <property type="match status" value="1"/>
</dbReference>
<dbReference type="PRINTS" id="PR00909">
    <property type="entry name" value="SPERMDNBNDNG"/>
</dbReference>
<dbReference type="InterPro" id="IPR006059">
    <property type="entry name" value="SBP"/>
</dbReference>
<evidence type="ECO:0000313" key="6">
    <source>
        <dbReference type="EMBL" id="MST33784.1"/>
    </source>
</evidence>
<dbReference type="PANTHER" id="PTHR30222:SF17">
    <property type="entry name" value="SPERMIDINE_PUTRESCINE-BINDING PERIPLASMIC PROTEIN"/>
    <property type="match status" value="1"/>
</dbReference>
<feature type="compositionally biased region" description="Pro residues" evidence="5">
    <location>
        <begin position="14"/>
        <end position="25"/>
    </location>
</feature>
<comment type="subcellular location">
    <subcellularLocation>
        <location evidence="1">Periplasm</location>
    </subcellularLocation>
</comment>
<keyword evidence="7" id="KW-1185">Reference proteome</keyword>
<dbReference type="InterPro" id="IPR006311">
    <property type="entry name" value="TAT_signal"/>
</dbReference>
<evidence type="ECO:0000256" key="3">
    <source>
        <dbReference type="ARBA" id="ARBA00022729"/>
    </source>
</evidence>
<evidence type="ECO:0000256" key="4">
    <source>
        <dbReference type="ARBA" id="ARBA00022764"/>
    </source>
</evidence>
<evidence type="ECO:0000313" key="7">
    <source>
        <dbReference type="Proteomes" id="UP000437736"/>
    </source>
</evidence>
<keyword evidence="4" id="KW-0574">Periplasm</keyword>
<organism evidence="6 7">
    <name type="scientific">Acidiferrimicrobium australe</name>
    <dbReference type="NCBI Taxonomy" id="2664430"/>
    <lineage>
        <taxon>Bacteria</taxon>
        <taxon>Bacillati</taxon>
        <taxon>Actinomycetota</taxon>
        <taxon>Acidimicrobiia</taxon>
        <taxon>Acidimicrobiales</taxon>
        <taxon>Acidimicrobiaceae</taxon>
        <taxon>Acidiferrimicrobium</taxon>
    </lineage>
</organism>
<dbReference type="InterPro" id="IPR019546">
    <property type="entry name" value="TAT_signal_bac_arc"/>
</dbReference>
<comment type="caution">
    <text evidence="6">The sequence shown here is derived from an EMBL/GenBank/DDBJ whole genome shotgun (WGS) entry which is preliminary data.</text>
</comment>
<dbReference type="Gene3D" id="3.40.190.10">
    <property type="entry name" value="Periplasmic binding protein-like II"/>
    <property type="match status" value="2"/>
</dbReference>
<proteinExistence type="predicted"/>
<dbReference type="PROSITE" id="PS51318">
    <property type="entry name" value="TAT"/>
    <property type="match status" value="1"/>
</dbReference>
<feature type="compositionally biased region" description="Basic and acidic residues" evidence="5">
    <location>
        <begin position="1"/>
        <end position="10"/>
    </location>
</feature>
<dbReference type="Pfam" id="PF13416">
    <property type="entry name" value="SBP_bac_8"/>
    <property type="match status" value="1"/>
</dbReference>
<protein>
    <submittedName>
        <fullName evidence="6">Extracellular solute-binding protein</fullName>
    </submittedName>
</protein>
<evidence type="ECO:0000256" key="2">
    <source>
        <dbReference type="ARBA" id="ARBA00022448"/>
    </source>
</evidence>